<dbReference type="RefSeq" id="WP_127187444.1">
    <property type="nucleotide sequence ID" value="NZ_RZNJ01000002.1"/>
</dbReference>
<accession>A0A433XED0</accession>
<dbReference type="OrthoDB" id="1407586at2"/>
<organism evidence="2 3">
    <name type="scientific">Arsenicitalea aurantiaca</name>
    <dbReference type="NCBI Taxonomy" id="1783274"/>
    <lineage>
        <taxon>Bacteria</taxon>
        <taxon>Pseudomonadati</taxon>
        <taxon>Pseudomonadota</taxon>
        <taxon>Alphaproteobacteria</taxon>
        <taxon>Hyphomicrobiales</taxon>
        <taxon>Devosiaceae</taxon>
        <taxon>Arsenicitalea</taxon>
    </lineage>
</organism>
<evidence type="ECO:0000259" key="1">
    <source>
        <dbReference type="Pfam" id="PF04909"/>
    </source>
</evidence>
<dbReference type="InterPro" id="IPR006680">
    <property type="entry name" value="Amidohydro-rel"/>
</dbReference>
<dbReference type="InterPro" id="IPR032466">
    <property type="entry name" value="Metal_Hydrolase"/>
</dbReference>
<dbReference type="Proteomes" id="UP000281547">
    <property type="component" value="Unassembled WGS sequence"/>
</dbReference>
<gene>
    <name evidence="2" type="ORF">EMQ25_04840</name>
</gene>
<protein>
    <recommendedName>
        <fullName evidence="1">Amidohydrolase-related domain-containing protein</fullName>
    </recommendedName>
</protein>
<name>A0A433XED0_9HYPH</name>
<dbReference type="Gene3D" id="3.20.20.140">
    <property type="entry name" value="Metal-dependent hydrolases"/>
    <property type="match status" value="1"/>
</dbReference>
<dbReference type="SUPFAM" id="SSF51556">
    <property type="entry name" value="Metallo-dependent hydrolases"/>
    <property type="match status" value="1"/>
</dbReference>
<feature type="domain" description="Amidohydrolase-related" evidence="1">
    <location>
        <begin position="87"/>
        <end position="290"/>
    </location>
</feature>
<evidence type="ECO:0000313" key="3">
    <source>
        <dbReference type="Proteomes" id="UP000281547"/>
    </source>
</evidence>
<dbReference type="GO" id="GO:0016787">
    <property type="term" value="F:hydrolase activity"/>
    <property type="evidence" value="ECO:0007669"/>
    <property type="project" value="InterPro"/>
</dbReference>
<dbReference type="AlphaFoldDB" id="A0A433XED0"/>
<keyword evidence="3" id="KW-1185">Reference proteome</keyword>
<sequence length="343" mass="37183">MTFDAKAMALVQTRLAHMQRHRDTLVIDGDVHPTQFEALPPAMAEQVTTDPNYFHGRPLLADRLLHRMAMAGVDMSLCWQNPAALPYVEDRAENFERLAGANARIAELAHAHPERVIPAGWTDPKALGVEGAIAMAEKCVREFGMPIVKMNPAQNSYPIDDEMVGLVLDRIVALGAVPAFHFGSDTPFTPPEGLRRVAQRHPDHPVIGVHMGGGGGNFVEAEPIYQGARQMGLEQSNVFYVLSAIRDAHIESALLSYAEAGAPWSGNLAVGSDAPYCDAVYHFGAFRALFAALKDGAHYGDPRLDARPNLFDDEMIAGFMGRNLADLVIAADLRIASLARAAA</sequence>
<proteinExistence type="predicted"/>
<evidence type="ECO:0000313" key="2">
    <source>
        <dbReference type="EMBL" id="RUT32487.1"/>
    </source>
</evidence>
<comment type="caution">
    <text evidence="2">The sequence shown here is derived from an EMBL/GenBank/DDBJ whole genome shotgun (WGS) entry which is preliminary data.</text>
</comment>
<dbReference type="EMBL" id="RZNJ01000002">
    <property type="protein sequence ID" value="RUT32487.1"/>
    <property type="molecule type" value="Genomic_DNA"/>
</dbReference>
<dbReference type="Pfam" id="PF04909">
    <property type="entry name" value="Amidohydro_2"/>
    <property type="match status" value="1"/>
</dbReference>
<reference evidence="2 3" key="1">
    <citation type="journal article" date="2016" name="Int. J. Syst. Evol. Microbiol.">
        <title>Arsenicitalea aurantiaca gen. nov., sp. nov., a new member of the family Hyphomicrobiaceae, isolated from high-arsenic sediment.</title>
        <authorList>
            <person name="Mu Y."/>
            <person name="Zhou L."/>
            <person name="Zeng X.C."/>
            <person name="Liu L."/>
            <person name="Pan Y."/>
            <person name="Chen X."/>
            <person name="Wang J."/>
            <person name="Li S."/>
            <person name="Li W.J."/>
            <person name="Wang Y."/>
        </authorList>
    </citation>
    <scope>NUCLEOTIDE SEQUENCE [LARGE SCALE GENOMIC DNA]</scope>
    <source>
        <strain evidence="2 3">42-50</strain>
    </source>
</reference>